<sequence>MRDVCRDLGALFVNNQTNAVTNGTLKMPKDYKLAQVQHGRELQDMCVRITQELEKEFDRDWNCIASEKLITSWVRAVRGSYLNIQLPDLFFEIFRSP</sequence>
<protein>
    <submittedName>
        <fullName evidence="2">Uncharacterized protein</fullName>
    </submittedName>
</protein>
<evidence type="ECO:0000313" key="2">
    <source>
        <dbReference type="WBParaSite" id="PDA_v2.g22587.t1"/>
    </source>
</evidence>
<dbReference type="AlphaFoldDB" id="A0A914PWA5"/>
<dbReference type="InterPro" id="IPR037177">
    <property type="entry name" value="DLC_sf"/>
</dbReference>
<dbReference type="Proteomes" id="UP000887578">
    <property type="component" value="Unplaced"/>
</dbReference>
<reference evidence="2" key="1">
    <citation type="submission" date="2022-11" db="UniProtKB">
        <authorList>
            <consortium name="WormBaseParasite"/>
        </authorList>
    </citation>
    <scope>IDENTIFICATION</scope>
</reference>
<dbReference type="WBParaSite" id="PDA_v2.g22587.t1">
    <property type="protein sequence ID" value="PDA_v2.g22587.t1"/>
    <property type="gene ID" value="PDA_v2.g22587"/>
</dbReference>
<organism evidence="1 2">
    <name type="scientific">Panagrolaimus davidi</name>
    <dbReference type="NCBI Taxonomy" id="227884"/>
    <lineage>
        <taxon>Eukaryota</taxon>
        <taxon>Metazoa</taxon>
        <taxon>Ecdysozoa</taxon>
        <taxon>Nematoda</taxon>
        <taxon>Chromadorea</taxon>
        <taxon>Rhabditida</taxon>
        <taxon>Tylenchina</taxon>
        <taxon>Panagrolaimomorpha</taxon>
        <taxon>Panagrolaimoidea</taxon>
        <taxon>Panagrolaimidae</taxon>
        <taxon>Panagrolaimus</taxon>
    </lineage>
</organism>
<proteinExistence type="predicted"/>
<dbReference type="GO" id="GO:0007017">
    <property type="term" value="P:microtubule-based process"/>
    <property type="evidence" value="ECO:0007669"/>
    <property type="project" value="InterPro"/>
</dbReference>
<dbReference type="GO" id="GO:0030286">
    <property type="term" value="C:dynein complex"/>
    <property type="evidence" value="ECO:0007669"/>
    <property type="project" value="InterPro"/>
</dbReference>
<name>A0A914PWA5_9BILA</name>
<dbReference type="SUPFAM" id="SSF54648">
    <property type="entry name" value="DLC"/>
    <property type="match status" value="1"/>
</dbReference>
<accession>A0A914PWA5</accession>
<keyword evidence="1" id="KW-1185">Reference proteome</keyword>
<evidence type="ECO:0000313" key="1">
    <source>
        <dbReference type="Proteomes" id="UP000887578"/>
    </source>
</evidence>